<dbReference type="AlphaFoldDB" id="A0A645DTM4"/>
<organism evidence="1">
    <name type="scientific">bioreactor metagenome</name>
    <dbReference type="NCBI Taxonomy" id="1076179"/>
    <lineage>
        <taxon>unclassified sequences</taxon>
        <taxon>metagenomes</taxon>
        <taxon>ecological metagenomes</taxon>
    </lineage>
</organism>
<accession>A0A645DTM4</accession>
<evidence type="ECO:0000313" key="1">
    <source>
        <dbReference type="EMBL" id="MPM92840.1"/>
    </source>
</evidence>
<dbReference type="EMBL" id="VSSQ01039726">
    <property type="protein sequence ID" value="MPM92840.1"/>
    <property type="molecule type" value="Genomic_DNA"/>
</dbReference>
<proteinExistence type="predicted"/>
<comment type="caution">
    <text evidence="1">The sequence shown here is derived from an EMBL/GenBank/DDBJ whole genome shotgun (WGS) entry which is preliminary data.</text>
</comment>
<name>A0A645DTM4_9ZZZZ</name>
<sequence length="102" mass="11797">MLLNLLLANAERVALFCAVLLAHRRVLIACGAHHRLERGNDHRLFHFHRNLRNLAVFLSARGLYNDPVAFLKRKFQRIKIIDASARFESYANHFHVIPCSPL</sequence>
<protein>
    <submittedName>
        <fullName evidence="1">Uncharacterized protein</fullName>
    </submittedName>
</protein>
<gene>
    <name evidence="1" type="ORF">SDC9_139976</name>
</gene>
<reference evidence="1" key="1">
    <citation type="submission" date="2019-08" db="EMBL/GenBank/DDBJ databases">
        <authorList>
            <person name="Kucharzyk K."/>
            <person name="Murdoch R.W."/>
            <person name="Higgins S."/>
            <person name="Loffler F."/>
        </authorList>
    </citation>
    <scope>NUCLEOTIDE SEQUENCE</scope>
</reference>